<dbReference type="Proteomes" id="UP000278398">
    <property type="component" value="Unassembled WGS sequence"/>
</dbReference>
<dbReference type="EMBL" id="RWKW01000127">
    <property type="protein sequence ID" value="RST81532.1"/>
    <property type="molecule type" value="Genomic_DNA"/>
</dbReference>
<evidence type="ECO:0000313" key="4">
    <source>
        <dbReference type="Proteomes" id="UP000278398"/>
    </source>
</evidence>
<dbReference type="Gene3D" id="3.40.50.1240">
    <property type="entry name" value="Phosphoglycerate mutase-like"/>
    <property type="match status" value="1"/>
</dbReference>
<dbReference type="GO" id="GO:0016787">
    <property type="term" value="F:hydrolase activity"/>
    <property type="evidence" value="ECO:0007669"/>
    <property type="project" value="UniProtKB-KW"/>
</dbReference>
<dbReference type="PANTHER" id="PTHR20935:SF1">
    <property type="entry name" value="SLL1549 PROTEIN"/>
    <property type="match status" value="1"/>
</dbReference>
<keyword evidence="2" id="KW-0732">Signal</keyword>
<dbReference type="Pfam" id="PF00300">
    <property type="entry name" value="His_Phos_1"/>
    <property type="match status" value="1"/>
</dbReference>
<dbReference type="InterPro" id="IPR051021">
    <property type="entry name" value="Mito_Ser/Thr_phosphatase"/>
</dbReference>
<dbReference type="PANTHER" id="PTHR20935">
    <property type="entry name" value="PHOSPHOGLYCERATE MUTASE-RELATED"/>
    <property type="match status" value="1"/>
</dbReference>
<dbReference type="InterPro" id="IPR013078">
    <property type="entry name" value="His_Pase_superF_clade-1"/>
</dbReference>
<evidence type="ECO:0000313" key="3">
    <source>
        <dbReference type="EMBL" id="RST81532.1"/>
    </source>
</evidence>
<evidence type="ECO:0000256" key="1">
    <source>
        <dbReference type="ARBA" id="ARBA00022801"/>
    </source>
</evidence>
<gene>
    <name evidence="3" type="ORF">EJC49_23985</name>
</gene>
<proteinExistence type="predicted"/>
<dbReference type="InterPro" id="IPR029033">
    <property type="entry name" value="His_PPase_superfam"/>
</dbReference>
<feature type="chain" id="PRO_5019084869" evidence="2">
    <location>
        <begin position="20"/>
        <end position="184"/>
    </location>
</feature>
<organism evidence="3 4">
    <name type="scientific">Aquibium carbonis</name>
    <dbReference type="NCBI Taxonomy" id="2495581"/>
    <lineage>
        <taxon>Bacteria</taxon>
        <taxon>Pseudomonadati</taxon>
        <taxon>Pseudomonadota</taxon>
        <taxon>Alphaproteobacteria</taxon>
        <taxon>Hyphomicrobiales</taxon>
        <taxon>Phyllobacteriaceae</taxon>
        <taxon>Aquibium</taxon>
    </lineage>
</organism>
<dbReference type="SUPFAM" id="SSF53254">
    <property type="entry name" value="Phosphoglycerate mutase-like"/>
    <property type="match status" value="1"/>
</dbReference>
<dbReference type="OrthoDB" id="2237472at2"/>
<dbReference type="AlphaFoldDB" id="A0A429YJ89"/>
<accession>A0A429YJ89</accession>
<reference evidence="3 4" key="1">
    <citation type="submission" date="2018-12" db="EMBL/GenBank/DDBJ databases">
        <title>Mesorhizobium carbonis sp. nov., isolated from coal mine water.</title>
        <authorList>
            <person name="Xin W."/>
            <person name="Xu Z."/>
            <person name="Xiang F."/>
            <person name="Zhang J."/>
            <person name="Xi L."/>
            <person name="Liu J."/>
        </authorList>
    </citation>
    <scope>NUCLEOTIDE SEQUENCE [LARGE SCALE GENOMIC DNA]</scope>
    <source>
        <strain evidence="3 4">B2.3</strain>
    </source>
</reference>
<protein>
    <submittedName>
        <fullName evidence="3">Histidine phosphatase family protein</fullName>
    </submittedName>
</protein>
<dbReference type="CDD" id="cd07067">
    <property type="entry name" value="HP_PGM_like"/>
    <property type="match status" value="1"/>
</dbReference>
<dbReference type="SMART" id="SM00855">
    <property type="entry name" value="PGAM"/>
    <property type="match status" value="1"/>
</dbReference>
<evidence type="ECO:0000256" key="2">
    <source>
        <dbReference type="SAM" id="SignalP"/>
    </source>
</evidence>
<sequence>MIRIFIAAALMLLALPAQATEAGWALLREGGQVVLMRHAYTLGTTDAEAFDFEDCSTQRNLSDRGRQQARRIGALFAARGAPVQRVYASRLCRALDTAQLAFQRIPLEEFAPLDPPLGDAEYDAESRIAVLDLVRNYRGSDNIVMVTDLPTIEALTGRSAREGEALVVRPGEDLLAVQARIIFN</sequence>
<keyword evidence="1" id="KW-0378">Hydrolase</keyword>
<dbReference type="RefSeq" id="WP_126702453.1">
    <property type="nucleotide sequence ID" value="NZ_RWKW01000127.1"/>
</dbReference>
<comment type="caution">
    <text evidence="3">The sequence shown here is derived from an EMBL/GenBank/DDBJ whole genome shotgun (WGS) entry which is preliminary data.</text>
</comment>
<name>A0A429YJ89_9HYPH</name>
<keyword evidence="4" id="KW-1185">Reference proteome</keyword>
<feature type="signal peptide" evidence="2">
    <location>
        <begin position="1"/>
        <end position="19"/>
    </location>
</feature>